<protein>
    <submittedName>
        <fullName evidence="2">YtxH domain-containing protein</fullName>
    </submittedName>
</protein>
<sequence length="115" mass="11870">MSKFSFLAGVGVGYVLGARAGQQRYEQIKSGAQTFWNNPKVQDTVSHAQDFAAQKAPEVQHKVAETASTVAHKVSEKVGSGEGANDTKETGGGEGGGTAYSGPDTPAGFVENPAK</sequence>
<dbReference type="EMBL" id="VUJW01000003">
    <property type="protein sequence ID" value="KAA1427785.1"/>
    <property type="molecule type" value="Genomic_DNA"/>
</dbReference>
<evidence type="ECO:0000256" key="1">
    <source>
        <dbReference type="SAM" id="MobiDB-lite"/>
    </source>
</evidence>
<accession>A0A5B1M3J3</accession>
<feature type="region of interest" description="Disordered" evidence="1">
    <location>
        <begin position="56"/>
        <end position="115"/>
    </location>
</feature>
<evidence type="ECO:0000313" key="3">
    <source>
        <dbReference type="Proteomes" id="UP000324351"/>
    </source>
</evidence>
<dbReference type="AlphaFoldDB" id="A0A5B1M3J3"/>
<evidence type="ECO:0000313" key="2">
    <source>
        <dbReference type="EMBL" id="KAA1427785.1"/>
    </source>
</evidence>
<comment type="caution">
    <text evidence="2">The sequence shown here is derived from an EMBL/GenBank/DDBJ whole genome shotgun (WGS) entry which is preliminary data.</text>
</comment>
<gene>
    <name evidence="2" type="ORF">F0U47_10180</name>
</gene>
<reference evidence="2 3" key="1">
    <citation type="submission" date="2019-09" db="EMBL/GenBank/DDBJ databases">
        <title>Nocardioides panacisoli sp. nov., isolated from the soil of a ginseng field.</title>
        <authorList>
            <person name="Cho C."/>
        </authorList>
    </citation>
    <scope>NUCLEOTIDE SEQUENCE [LARGE SCALE GENOMIC DNA]</scope>
    <source>
        <strain evidence="2 3">BN140041</strain>
    </source>
</reference>
<keyword evidence="3" id="KW-1185">Reference proteome</keyword>
<organism evidence="2 3">
    <name type="scientific">Nocardioides antri</name>
    <dbReference type="NCBI Taxonomy" id="2607659"/>
    <lineage>
        <taxon>Bacteria</taxon>
        <taxon>Bacillati</taxon>
        <taxon>Actinomycetota</taxon>
        <taxon>Actinomycetes</taxon>
        <taxon>Propionibacteriales</taxon>
        <taxon>Nocardioidaceae</taxon>
        <taxon>Nocardioides</taxon>
    </lineage>
</organism>
<dbReference type="Proteomes" id="UP000324351">
    <property type="component" value="Unassembled WGS sequence"/>
</dbReference>
<proteinExistence type="predicted"/>
<reference evidence="2 3" key="2">
    <citation type="submission" date="2019-09" db="EMBL/GenBank/DDBJ databases">
        <authorList>
            <person name="Jin C."/>
        </authorList>
    </citation>
    <scope>NUCLEOTIDE SEQUENCE [LARGE SCALE GENOMIC DNA]</scope>
    <source>
        <strain evidence="2 3">BN140041</strain>
    </source>
</reference>
<name>A0A5B1M3J3_9ACTN</name>
<dbReference type="RefSeq" id="WP_149750207.1">
    <property type="nucleotide sequence ID" value="NZ_VUJW01000003.1"/>
</dbReference>